<proteinExistence type="inferred from homology"/>
<dbReference type="PANTHER" id="PTHR45964">
    <property type="entry name" value="WSCD FAMILY MEMBER CG9164"/>
    <property type="match status" value="1"/>
</dbReference>
<accession>A0ABN7RK62</accession>
<evidence type="ECO:0000313" key="3">
    <source>
        <dbReference type="Proteomes" id="UP001158576"/>
    </source>
</evidence>
<reference evidence="2 3" key="1">
    <citation type="submission" date="2021-04" db="EMBL/GenBank/DDBJ databases">
        <authorList>
            <person name="Bliznina A."/>
        </authorList>
    </citation>
    <scope>NUCLEOTIDE SEQUENCE [LARGE SCALE GENOMIC DNA]</scope>
</reference>
<comment type="similarity">
    <text evidence="1">Belongs to the WSCD family.</text>
</comment>
<dbReference type="Gene3D" id="3.40.50.300">
    <property type="entry name" value="P-loop containing nucleotide triphosphate hydrolases"/>
    <property type="match status" value="1"/>
</dbReference>
<evidence type="ECO:0000256" key="1">
    <source>
        <dbReference type="ARBA" id="ARBA00010236"/>
    </source>
</evidence>
<organism evidence="2 3">
    <name type="scientific">Oikopleura dioica</name>
    <name type="common">Tunicate</name>
    <dbReference type="NCBI Taxonomy" id="34765"/>
    <lineage>
        <taxon>Eukaryota</taxon>
        <taxon>Metazoa</taxon>
        <taxon>Chordata</taxon>
        <taxon>Tunicata</taxon>
        <taxon>Appendicularia</taxon>
        <taxon>Copelata</taxon>
        <taxon>Oikopleuridae</taxon>
        <taxon>Oikopleura</taxon>
    </lineage>
</organism>
<dbReference type="PANTHER" id="PTHR45964:SF9">
    <property type="entry name" value="SULFOTRANSFERASE"/>
    <property type="match status" value="1"/>
</dbReference>
<dbReference type="SUPFAM" id="SSF52540">
    <property type="entry name" value="P-loop containing nucleoside triphosphate hydrolases"/>
    <property type="match status" value="1"/>
</dbReference>
<sequence length="282" mass="32034">MLGFFFLTIFGARANQDCRANTRLGRDGEFPLVMLTSIQGSGNTWTRQLMESATGIFTGSIYNETRIYEENGFIGEIQPMLSGRTIGNKNHGLRHLAQAGANILVIRNPYNTLKAEFNRKHTIPEETGGKGLGHVGHADPSAFNTTDWDAFVDKMSNRWFRHYHRYITESDNLGIPLKIIYYENLQADSVSEMKSLLEFLEGAIGFQPDRKSQRLHCISMAQMDAFKRVKKPLGWEIYTPNMTRSINKLIKNLSDTIDAYNYPPMPDYTKILPSLIEPSSEK</sequence>
<dbReference type="EMBL" id="OU015568">
    <property type="protein sequence ID" value="CAG5079626.1"/>
    <property type="molecule type" value="Genomic_DNA"/>
</dbReference>
<gene>
    <name evidence="2" type="ORF">OKIOD_LOCUS857</name>
</gene>
<protein>
    <submittedName>
        <fullName evidence="2">Oidioi.mRNA.OKI2018_I69.PAR.g9299.t1.cds</fullName>
    </submittedName>
</protein>
<dbReference type="InterPro" id="IPR051589">
    <property type="entry name" value="Sialate-O-sulfotransferase"/>
</dbReference>
<dbReference type="Proteomes" id="UP001158576">
    <property type="component" value="Chromosome PAR"/>
</dbReference>
<evidence type="ECO:0000313" key="2">
    <source>
        <dbReference type="EMBL" id="CAG5079626.1"/>
    </source>
</evidence>
<keyword evidence="3" id="KW-1185">Reference proteome</keyword>
<dbReference type="InterPro" id="IPR027417">
    <property type="entry name" value="P-loop_NTPase"/>
</dbReference>
<name>A0ABN7RK62_OIKDI</name>